<dbReference type="PANTHER" id="PTHR11949:SF53">
    <property type="entry name" value="IRF TRYPTOPHAN PENTAD REPEAT DOMAIN-CONTAINING PROTEIN"/>
    <property type="match status" value="1"/>
</dbReference>
<organism evidence="2 3">
    <name type="scientific">Branchiostoma lanceolatum</name>
    <name type="common">Common lancelet</name>
    <name type="synonym">Amphioxus lanceolatum</name>
    <dbReference type="NCBI Taxonomy" id="7740"/>
    <lineage>
        <taxon>Eukaryota</taxon>
        <taxon>Metazoa</taxon>
        <taxon>Chordata</taxon>
        <taxon>Cephalochordata</taxon>
        <taxon>Leptocardii</taxon>
        <taxon>Amphioxiformes</taxon>
        <taxon>Branchiostomatidae</taxon>
        <taxon>Branchiostoma</taxon>
    </lineage>
</organism>
<dbReference type="InterPro" id="IPR001346">
    <property type="entry name" value="Interferon_reg_fact_DNA-bd_dom"/>
</dbReference>
<dbReference type="PANTHER" id="PTHR11949">
    <property type="entry name" value="INTERFERON REGULATORY FACTOR"/>
    <property type="match status" value="1"/>
</dbReference>
<feature type="domain" description="IRF tryptophan pentad repeat" evidence="1">
    <location>
        <begin position="6"/>
        <end position="114"/>
    </location>
</feature>
<dbReference type="SMART" id="SM01243">
    <property type="entry name" value="IRF-3"/>
    <property type="match status" value="1"/>
</dbReference>
<dbReference type="InterPro" id="IPR008984">
    <property type="entry name" value="SMAD_FHA_dom_sf"/>
</dbReference>
<dbReference type="AlphaFoldDB" id="A0A8K0A975"/>
<sequence>MAGPSRQQLPDFLLGRIGRRAYPGLAWQGPGRTVFSVPWTRFDEENFDLNRDTTLFKLLQEWETNQGRPVNPPNPTKWKARLRNAIARSREIEEVSDQTREEGGQPCRVYRFTDQDASASSQSASVESEGNVAPLPTILVSVFYRGVEVTLHPLETDCWVLYPPALSPHEQQQVLQTLPSDVALLKLPSPVVPDDPINQVLSNFRQGIFLYVSAGCVYAVRRCAARVYWRRSDSPDVENVLQRDETVQILDCAGAGGDVQTLSVDLSVGQSFMCYGLVVVVVTATR</sequence>
<dbReference type="EMBL" id="OV696692">
    <property type="protein sequence ID" value="CAH1270421.1"/>
    <property type="molecule type" value="Genomic_DNA"/>
</dbReference>
<evidence type="ECO:0000313" key="3">
    <source>
        <dbReference type="Proteomes" id="UP000838412"/>
    </source>
</evidence>
<evidence type="ECO:0000259" key="1">
    <source>
        <dbReference type="PROSITE" id="PS51507"/>
    </source>
</evidence>
<dbReference type="Pfam" id="PF10401">
    <property type="entry name" value="IRF-3"/>
    <property type="match status" value="1"/>
</dbReference>
<dbReference type="GO" id="GO:0005634">
    <property type="term" value="C:nucleus"/>
    <property type="evidence" value="ECO:0007669"/>
    <property type="project" value="TreeGrafter"/>
</dbReference>
<dbReference type="InterPro" id="IPR036390">
    <property type="entry name" value="WH_DNA-bd_sf"/>
</dbReference>
<dbReference type="OrthoDB" id="5958224at2759"/>
<gene>
    <name evidence="2" type="primary">IRF4</name>
    <name evidence="2" type="ORF">BLAG_LOCUS22711</name>
</gene>
<dbReference type="PRINTS" id="PR00267">
    <property type="entry name" value="INTFRNREGFCT"/>
</dbReference>
<dbReference type="GO" id="GO:0045893">
    <property type="term" value="P:positive regulation of DNA-templated transcription"/>
    <property type="evidence" value="ECO:0007669"/>
    <property type="project" value="UniProtKB-ARBA"/>
</dbReference>
<dbReference type="PROSITE" id="PS51507">
    <property type="entry name" value="IRF_2"/>
    <property type="match status" value="1"/>
</dbReference>
<dbReference type="InterPro" id="IPR017855">
    <property type="entry name" value="SMAD-like_dom_sf"/>
</dbReference>
<dbReference type="Proteomes" id="UP000838412">
    <property type="component" value="Chromosome 7"/>
</dbReference>
<dbReference type="Gene3D" id="2.60.200.10">
    <property type="match status" value="1"/>
</dbReference>
<dbReference type="SUPFAM" id="SSF46785">
    <property type="entry name" value="Winged helix' DNA-binding domain"/>
    <property type="match status" value="1"/>
</dbReference>
<dbReference type="GO" id="GO:0000981">
    <property type="term" value="F:DNA-binding transcription factor activity, RNA polymerase II-specific"/>
    <property type="evidence" value="ECO:0007669"/>
    <property type="project" value="TreeGrafter"/>
</dbReference>
<name>A0A8K0A975_BRALA</name>
<dbReference type="InterPro" id="IPR036388">
    <property type="entry name" value="WH-like_DNA-bd_sf"/>
</dbReference>
<keyword evidence="3" id="KW-1185">Reference proteome</keyword>
<dbReference type="SMART" id="SM00348">
    <property type="entry name" value="IRF"/>
    <property type="match status" value="1"/>
</dbReference>
<dbReference type="Gene3D" id="1.10.10.10">
    <property type="entry name" value="Winged helix-like DNA-binding domain superfamily/Winged helix DNA-binding domain"/>
    <property type="match status" value="1"/>
</dbReference>
<protein>
    <submittedName>
        <fullName evidence="2">IRF4 protein</fullName>
    </submittedName>
</protein>
<dbReference type="GO" id="GO:0000978">
    <property type="term" value="F:RNA polymerase II cis-regulatory region sequence-specific DNA binding"/>
    <property type="evidence" value="ECO:0007669"/>
    <property type="project" value="TreeGrafter"/>
</dbReference>
<dbReference type="SUPFAM" id="SSF49879">
    <property type="entry name" value="SMAD/FHA domain"/>
    <property type="match status" value="1"/>
</dbReference>
<proteinExistence type="predicted"/>
<dbReference type="Pfam" id="PF00605">
    <property type="entry name" value="IRF"/>
    <property type="match status" value="1"/>
</dbReference>
<dbReference type="GO" id="GO:0002376">
    <property type="term" value="P:immune system process"/>
    <property type="evidence" value="ECO:0007669"/>
    <property type="project" value="TreeGrafter"/>
</dbReference>
<reference evidence="2" key="1">
    <citation type="submission" date="2022-01" db="EMBL/GenBank/DDBJ databases">
        <authorList>
            <person name="Braso-Vives M."/>
        </authorList>
    </citation>
    <scope>NUCLEOTIDE SEQUENCE</scope>
</reference>
<evidence type="ECO:0000313" key="2">
    <source>
        <dbReference type="EMBL" id="CAH1270421.1"/>
    </source>
</evidence>
<accession>A0A8K0A975</accession>
<dbReference type="InterPro" id="IPR019471">
    <property type="entry name" value="Interferon_reg_factor-3"/>
</dbReference>